<dbReference type="PATRIC" id="fig|86840.3.peg.1083"/>
<accession>A0A0P9KP58</accession>
<dbReference type="GO" id="GO:0016899">
    <property type="term" value="F:oxidoreductase activity, acting on the CH-OH group of donors, oxygen as acceptor"/>
    <property type="evidence" value="ECO:0007669"/>
    <property type="project" value="InterPro"/>
</dbReference>
<proteinExistence type="predicted"/>
<reference evidence="4 5" key="1">
    <citation type="submission" date="2015-09" db="EMBL/GenBank/DDBJ databases">
        <title>Genome announcement of multiple Pseudomonas syringae strains.</title>
        <authorList>
            <person name="Thakur S."/>
            <person name="Wang P.W."/>
            <person name="Gong Y."/>
            <person name="Weir B.S."/>
            <person name="Guttman D.S."/>
        </authorList>
    </citation>
    <scope>NUCLEOTIDE SEQUENCE [LARGE SCALE GENOMIC DNA]</scope>
    <source>
        <strain evidence="4 5">ICMP2823</strain>
    </source>
</reference>
<feature type="compositionally biased region" description="Basic and acidic residues" evidence="2">
    <location>
        <begin position="13"/>
        <end position="27"/>
    </location>
</feature>
<feature type="region of interest" description="Disordered" evidence="2">
    <location>
        <begin position="1"/>
        <end position="46"/>
    </location>
</feature>
<dbReference type="InterPro" id="IPR010031">
    <property type="entry name" value="FAD_lactone_oxidase-like"/>
</dbReference>
<dbReference type="Proteomes" id="UP000050564">
    <property type="component" value="Unassembled WGS sequence"/>
</dbReference>
<dbReference type="InterPro" id="IPR016166">
    <property type="entry name" value="FAD-bd_PCMH"/>
</dbReference>
<dbReference type="SUPFAM" id="SSF56176">
    <property type="entry name" value="FAD-binding/transporter-associated domain-like"/>
    <property type="match status" value="1"/>
</dbReference>
<dbReference type="Pfam" id="PF01565">
    <property type="entry name" value="FAD_binding_4"/>
    <property type="match status" value="1"/>
</dbReference>
<dbReference type="PANTHER" id="PTHR43762:SF1">
    <property type="entry name" value="D-ARABINONO-1,4-LACTONE OXIDASE"/>
    <property type="match status" value="1"/>
</dbReference>
<evidence type="ECO:0000256" key="2">
    <source>
        <dbReference type="SAM" id="MobiDB-lite"/>
    </source>
</evidence>
<evidence type="ECO:0000313" key="5">
    <source>
        <dbReference type="Proteomes" id="UP000050564"/>
    </source>
</evidence>
<evidence type="ECO:0000259" key="3">
    <source>
        <dbReference type="PROSITE" id="PS51387"/>
    </source>
</evidence>
<dbReference type="InterPro" id="IPR016169">
    <property type="entry name" value="FAD-bd_PCMH_sub2"/>
</dbReference>
<dbReference type="EMBL" id="LJPX01000659">
    <property type="protein sequence ID" value="KPW63237.1"/>
    <property type="molecule type" value="Genomic_DNA"/>
</dbReference>
<dbReference type="PROSITE" id="PS51387">
    <property type="entry name" value="FAD_PCMH"/>
    <property type="match status" value="1"/>
</dbReference>
<dbReference type="PANTHER" id="PTHR43762">
    <property type="entry name" value="L-GULONOLACTONE OXIDASE"/>
    <property type="match status" value="1"/>
</dbReference>
<organism evidence="4 5">
    <name type="scientific">Pseudomonas cannabina</name>
    <dbReference type="NCBI Taxonomy" id="86840"/>
    <lineage>
        <taxon>Bacteria</taxon>
        <taxon>Pseudomonadati</taxon>
        <taxon>Pseudomonadota</taxon>
        <taxon>Gammaproteobacteria</taxon>
        <taxon>Pseudomonadales</taxon>
        <taxon>Pseudomonadaceae</taxon>
        <taxon>Pseudomonas</taxon>
    </lineage>
</organism>
<keyword evidence="1" id="KW-0274">FAD</keyword>
<dbReference type="InterPro" id="IPR006094">
    <property type="entry name" value="Oxid_FAD_bind_N"/>
</dbReference>
<dbReference type="AlphaFoldDB" id="A0A0P9KP58"/>
<feature type="domain" description="FAD-binding PCMH-type" evidence="3">
    <location>
        <begin position="63"/>
        <end position="235"/>
    </location>
</feature>
<gene>
    <name evidence="4" type="ORF">ALO81_04431</name>
</gene>
<dbReference type="GO" id="GO:0071949">
    <property type="term" value="F:FAD binding"/>
    <property type="evidence" value="ECO:0007669"/>
    <property type="project" value="InterPro"/>
</dbReference>
<dbReference type="InterPro" id="IPR036318">
    <property type="entry name" value="FAD-bd_PCMH-like_sf"/>
</dbReference>
<protein>
    <submittedName>
        <fullName evidence="4">FAD linked oxidase</fullName>
    </submittedName>
</protein>
<keyword evidence="1" id="KW-0285">Flavoprotein</keyword>
<evidence type="ECO:0000313" key="4">
    <source>
        <dbReference type="EMBL" id="KPW63237.1"/>
    </source>
</evidence>
<name>A0A0P9KP58_PSECA</name>
<dbReference type="Gene3D" id="3.30.465.10">
    <property type="match status" value="1"/>
</dbReference>
<sequence>MAGLPAAAVLDHPGLDAHPSRHDERGPGRVCPSRPGQSRRRGAVPAGVLDRRMSAPLYSWGRYPLIAQQGHACESIDALPDHLAGVVARHQSSLPFGNGRSYGDSCLAASDHVLAMRTLDRFIDADWHSGLVRLEAGMTLAQLLTAAVPKGWFLPVTPGTQLATVGGAVANDVHGKNHHLRGTFGCHVRRFGLVRHDEAPRVCSAEENPRLFAASIGGLGLTGVISWVELQLLSIRASQIDSTVVRFANLAEFFTLSQELDAHHEYSVAWIDCLARGRHSGRGVYIVGDHARYGSLSVNPRASLSVPVTPPVSLVNNLSLRAFNALYWHAHPRKPAPQRSAYETFFYPLDRVLHWNRLYGRKGFQQYQCVIPEQSAPHAIQLLLDVIAASGQGSFLAVLKRCGDVVSPGLLSFPLPGTSLALDFPHTRDLTESLFPRLDAIVREAGGRLYPAKDAHMSGSDFRQAYPAWEQVEALRDPTLMSRFWKRVMP</sequence>
<evidence type="ECO:0000256" key="1">
    <source>
        <dbReference type="ARBA" id="ARBA00022827"/>
    </source>
</evidence>
<comment type="caution">
    <text evidence="4">The sequence shown here is derived from an EMBL/GenBank/DDBJ whole genome shotgun (WGS) entry which is preliminary data.</text>
</comment>